<dbReference type="Gene3D" id="3.30.110.10">
    <property type="entry name" value="Translation initiation factor 3 (IF-3), C-terminal domain"/>
    <property type="match status" value="1"/>
</dbReference>
<dbReference type="OrthoDB" id="21573at2759"/>
<dbReference type="InterPro" id="IPR019815">
    <property type="entry name" value="Translation_initiation_fac_3_C"/>
</dbReference>
<dbReference type="PANTHER" id="PTHR10938:SF0">
    <property type="entry name" value="TRANSLATION INITIATION FACTOR IF-3, MITOCHONDRIAL"/>
    <property type="match status" value="1"/>
</dbReference>
<dbReference type="GO" id="GO:0003743">
    <property type="term" value="F:translation initiation factor activity"/>
    <property type="evidence" value="ECO:0007669"/>
    <property type="project" value="UniProtKB-KW"/>
</dbReference>
<evidence type="ECO:0008006" key="8">
    <source>
        <dbReference type="Google" id="ProtNLM"/>
    </source>
</evidence>
<dbReference type="InterPro" id="IPR036787">
    <property type="entry name" value="T_IF-3_N_sf"/>
</dbReference>
<feature type="domain" description="Translation initiation factor 3 N-terminal" evidence="5">
    <location>
        <begin position="74"/>
        <end position="142"/>
    </location>
</feature>
<evidence type="ECO:0000259" key="4">
    <source>
        <dbReference type="Pfam" id="PF00707"/>
    </source>
</evidence>
<proteinExistence type="inferred from homology"/>
<name>A0A2I1DFZ2_ASPC2</name>
<evidence type="ECO:0000313" key="6">
    <source>
        <dbReference type="EMBL" id="PKY08784.1"/>
    </source>
</evidence>
<dbReference type="GO" id="GO:0005739">
    <property type="term" value="C:mitochondrion"/>
    <property type="evidence" value="ECO:0007669"/>
    <property type="project" value="TreeGrafter"/>
</dbReference>
<feature type="domain" description="Translation initiation factor 3 C-terminal" evidence="4">
    <location>
        <begin position="149"/>
        <end position="235"/>
    </location>
</feature>
<protein>
    <recommendedName>
        <fullName evidence="8">Translation initiation factor 3 N-terminal domain-containing protein</fullName>
    </recommendedName>
</protein>
<evidence type="ECO:0000256" key="1">
    <source>
        <dbReference type="ARBA" id="ARBA00005439"/>
    </source>
</evidence>
<evidence type="ECO:0000256" key="3">
    <source>
        <dbReference type="ARBA" id="ARBA00022917"/>
    </source>
</evidence>
<dbReference type="Pfam" id="PF00707">
    <property type="entry name" value="IF3_C"/>
    <property type="match status" value="1"/>
</dbReference>
<gene>
    <name evidence="6" type="ORF">P168DRAFT_286858</name>
</gene>
<dbReference type="Gene3D" id="3.10.20.80">
    <property type="entry name" value="Translation initiation factor 3 (IF-3), N-terminal domain"/>
    <property type="match status" value="1"/>
</dbReference>
<dbReference type="GO" id="GO:0043022">
    <property type="term" value="F:ribosome binding"/>
    <property type="evidence" value="ECO:0007669"/>
    <property type="project" value="TreeGrafter"/>
</dbReference>
<dbReference type="PANTHER" id="PTHR10938">
    <property type="entry name" value="TRANSLATION INITIATION FACTOR IF-3"/>
    <property type="match status" value="1"/>
</dbReference>
<dbReference type="VEuPathDB" id="FungiDB:P168DRAFT_286858"/>
<dbReference type="Proteomes" id="UP000234254">
    <property type="component" value="Unassembled WGS sequence"/>
</dbReference>
<reference evidence="6" key="1">
    <citation type="submission" date="2016-12" db="EMBL/GenBank/DDBJ databases">
        <title>The genomes of Aspergillus section Nigri reveals drivers in fungal speciation.</title>
        <authorList>
            <consortium name="DOE Joint Genome Institute"/>
            <person name="Vesth T.C."/>
            <person name="Nybo J."/>
            <person name="Theobald S."/>
            <person name="Brandl J."/>
            <person name="Frisvad J.C."/>
            <person name="Nielsen K.F."/>
            <person name="Lyhne E.K."/>
            <person name="Kogle M.E."/>
            <person name="Kuo A."/>
            <person name="Riley R."/>
            <person name="Clum A."/>
            <person name="Nolan M."/>
            <person name="Lipzen A."/>
            <person name="Salamov A."/>
            <person name="Henrissat B."/>
            <person name="Wiebenga A."/>
            <person name="De vries R.P."/>
            <person name="Grigoriev I.V."/>
            <person name="Mortensen U.H."/>
            <person name="Andersen M.R."/>
            <person name="Baker S.E."/>
        </authorList>
    </citation>
    <scope>NUCLEOTIDE SEQUENCE</scope>
    <source>
        <strain evidence="6">IBT 28561</strain>
    </source>
</reference>
<dbReference type="InterPro" id="IPR019814">
    <property type="entry name" value="Translation_initiation_fac_3_N"/>
</dbReference>
<dbReference type="SUPFAM" id="SSF55200">
    <property type="entry name" value="Translation initiation factor IF3, C-terminal domain"/>
    <property type="match status" value="1"/>
</dbReference>
<dbReference type="SUPFAM" id="SSF54364">
    <property type="entry name" value="Translation initiation factor IF3, N-terminal domain"/>
    <property type="match status" value="1"/>
</dbReference>
<dbReference type="EMBL" id="MSFM01000001">
    <property type="protein sequence ID" value="PKY08784.1"/>
    <property type="molecule type" value="Genomic_DNA"/>
</dbReference>
<comment type="similarity">
    <text evidence="1">Belongs to the IF-3 family.</text>
</comment>
<dbReference type="AlphaFoldDB" id="A0A2I1DFZ2"/>
<sequence length="239" mass="27491">MKHIRGLLSTTQALRRTFTTDATQFSLLRRPIFHPHPVHALNPPVVRNLPQLRFLRIPRRQPTAQDESQQFKDEQIGVPHIQLVNEEGHLDPPTRLRDVLNSINRAEEFVLQVSPPLSDRPPVCKIMNKAAIREYERNKAKAAKALKSQLKQIELNWCISNNDLSHRMKQLASFLEKGRKVEVLLTLKKRKRAPTMEEAQNTYNRVMEVADEANAGLVKPMEGVLGKQVLIILKRKDLM</sequence>
<organism evidence="6 7">
    <name type="scientific">Aspergillus campestris (strain IBT 28561)</name>
    <dbReference type="NCBI Taxonomy" id="1392248"/>
    <lineage>
        <taxon>Eukaryota</taxon>
        <taxon>Fungi</taxon>
        <taxon>Dikarya</taxon>
        <taxon>Ascomycota</taxon>
        <taxon>Pezizomycotina</taxon>
        <taxon>Eurotiomycetes</taxon>
        <taxon>Eurotiomycetidae</taxon>
        <taxon>Eurotiales</taxon>
        <taxon>Aspergillaceae</taxon>
        <taxon>Aspergillus</taxon>
        <taxon>Aspergillus subgen. Circumdati</taxon>
    </lineage>
</organism>
<accession>A0A2I1DFZ2</accession>
<evidence type="ECO:0000259" key="5">
    <source>
        <dbReference type="Pfam" id="PF05198"/>
    </source>
</evidence>
<dbReference type="Pfam" id="PF05198">
    <property type="entry name" value="IF3_N"/>
    <property type="match status" value="1"/>
</dbReference>
<evidence type="ECO:0000256" key="2">
    <source>
        <dbReference type="ARBA" id="ARBA00022540"/>
    </source>
</evidence>
<comment type="caution">
    <text evidence="6">The sequence shown here is derived from an EMBL/GenBank/DDBJ whole genome shotgun (WGS) entry which is preliminary data.</text>
</comment>
<keyword evidence="7" id="KW-1185">Reference proteome</keyword>
<dbReference type="GO" id="GO:0032790">
    <property type="term" value="P:ribosome disassembly"/>
    <property type="evidence" value="ECO:0007669"/>
    <property type="project" value="TreeGrafter"/>
</dbReference>
<keyword evidence="2" id="KW-0396">Initiation factor</keyword>
<dbReference type="InterPro" id="IPR001288">
    <property type="entry name" value="Translation_initiation_fac_3"/>
</dbReference>
<dbReference type="GO" id="GO:0070124">
    <property type="term" value="P:mitochondrial translational initiation"/>
    <property type="evidence" value="ECO:0007669"/>
    <property type="project" value="TreeGrafter"/>
</dbReference>
<dbReference type="GeneID" id="36543965"/>
<keyword evidence="3" id="KW-0648">Protein biosynthesis</keyword>
<dbReference type="InterPro" id="IPR036788">
    <property type="entry name" value="T_IF-3_C_sf"/>
</dbReference>
<dbReference type="RefSeq" id="XP_024697378.1">
    <property type="nucleotide sequence ID" value="XM_024836441.1"/>
</dbReference>
<evidence type="ECO:0000313" key="7">
    <source>
        <dbReference type="Proteomes" id="UP000234254"/>
    </source>
</evidence>